<dbReference type="InParanoid" id="A0A132BBG6"/>
<dbReference type="KEGG" id="psco:LY89DRAFT_741475"/>
<name>A0A132BBG6_MOLSC</name>
<accession>A0A132BBG6</accession>
<proteinExistence type="predicted"/>
<gene>
    <name evidence="1" type="ORF">LY89DRAFT_741475</name>
</gene>
<dbReference type="Proteomes" id="UP000070700">
    <property type="component" value="Unassembled WGS sequence"/>
</dbReference>
<sequence length="364" mass="42014">MSQLYQAFCAMRLSGDSFHWVSRRFIQYTQSNNSPHVSHETPQFDQNGVSSGLNETSLPSLNLTDLELLHNYTTSTAFTLHTDPALKTLWRINVAQLGFENDFVMRGILALSALHLARFRPERRDFYMSQAITQHQAGLRMTTGLISSITKENCSAIYLFSALTLFFTLASPRKPGDFLLVGENGIADWLYLVRGTNFIIESSEEFLFSGPLGPMFMAGRRRTELKERILAETPIQDDPLNELIILITETSPDRQKLPIYLSAINTLRKSFVFQNKQAPPGHETGDIFFWVFRIPDDYLELLRQHSQESLAILAYFCVVLKRLDAHWWMEGWSTHLISKIWNLLDEEHRLWIRWPIEEIGWIPS</sequence>
<dbReference type="EMBL" id="KQ947433">
    <property type="protein sequence ID" value="KUJ09184.1"/>
    <property type="molecule type" value="Genomic_DNA"/>
</dbReference>
<dbReference type="RefSeq" id="XP_018063539.1">
    <property type="nucleotide sequence ID" value="XM_018220712.1"/>
</dbReference>
<keyword evidence="2" id="KW-1185">Reference proteome</keyword>
<organism evidence="1 2">
    <name type="scientific">Mollisia scopiformis</name>
    <name type="common">Conifer needle endophyte fungus</name>
    <name type="synonym">Phialocephala scopiformis</name>
    <dbReference type="NCBI Taxonomy" id="149040"/>
    <lineage>
        <taxon>Eukaryota</taxon>
        <taxon>Fungi</taxon>
        <taxon>Dikarya</taxon>
        <taxon>Ascomycota</taxon>
        <taxon>Pezizomycotina</taxon>
        <taxon>Leotiomycetes</taxon>
        <taxon>Helotiales</taxon>
        <taxon>Mollisiaceae</taxon>
        <taxon>Mollisia</taxon>
    </lineage>
</organism>
<dbReference type="OrthoDB" id="416217at2759"/>
<dbReference type="GO" id="GO:0001228">
    <property type="term" value="F:DNA-binding transcription activator activity, RNA polymerase II-specific"/>
    <property type="evidence" value="ECO:0007669"/>
    <property type="project" value="TreeGrafter"/>
</dbReference>
<dbReference type="GeneID" id="28830438"/>
<evidence type="ECO:0000313" key="2">
    <source>
        <dbReference type="Proteomes" id="UP000070700"/>
    </source>
</evidence>
<reference evidence="1 2" key="1">
    <citation type="submission" date="2015-10" db="EMBL/GenBank/DDBJ databases">
        <title>Full genome of DAOMC 229536 Phialocephala scopiformis, a fungal endophyte of spruce producing the potent anti-insectan compound rugulosin.</title>
        <authorList>
            <consortium name="DOE Joint Genome Institute"/>
            <person name="Walker A.K."/>
            <person name="Frasz S.L."/>
            <person name="Seifert K.A."/>
            <person name="Miller J.D."/>
            <person name="Mondo S.J."/>
            <person name="Labutti K."/>
            <person name="Lipzen A."/>
            <person name="Dockter R."/>
            <person name="Kennedy M."/>
            <person name="Grigoriev I.V."/>
            <person name="Spatafora J.W."/>
        </authorList>
    </citation>
    <scope>NUCLEOTIDE SEQUENCE [LARGE SCALE GENOMIC DNA]</scope>
    <source>
        <strain evidence="1 2">CBS 120377</strain>
    </source>
</reference>
<dbReference type="PANTHER" id="PTHR47784">
    <property type="entry name" value="STEROL UPTAKE CONTROL PROTEIN 2"/>
    <property type="match status" value="1"/>
</dbReference>
<dbReference type="AlphaFoldDB" id="A0A132BBG6"/>
<evidence type="ECO:0000313" key="1">
    <source>
        <dbReference type="EMBL" id="KUJ09184.1"/>
    </source>
</evidence>
<dbReference type="PANTHER" id="PTHR47784:SF5">
    <property type="entry name" value="STEROL UPTAKE CONTROL PROTEIN 2"/>
    <property type="match status" value="1"/>
</dbReference>
<protein>
    <submittedName>
        <fullName evidence="1">Uncharacterized protein</fullName>
    </submittedName>
</protein>
<dbReference type="InterPro" id="IPR053157">
    <property type="entry name" value="Sterol_Uptake_Regulator"/>
</dbReference>